<dbReference type="GO" id="GO:0015689">
    <property type="term" value="P:molybdate ion transport"/>
    <property type="evidence" value="ECO:0007669"/>
    <property type="project" value="InterPro"/>
</dbReference>
<feature type="chain" id="PRO_5002473291" evidence="7">
    <location>
        <begin position="22"/>
        <end position="253"/>
    </location>
</feature>
<dbReference type="GO" id="GO:1901359">
    <property type="term" value="F:tungstate binding"/>
    <property type="evidence" value="ECO:0007669"/>
    <property type="project" value="UniProtKB-ARBA"/>
</dbReference>
<name>A0A0F4NKY8_9VIBR</name>
<gene>
    <name evidence="8" type="primary">modA</name>
    <name evidence="8" type="ORF">TW81_05875</name>
</gene>
<proteinExistence type="inferred from homology"/>
<dbReference type="STRING" id="579748.TW81_05875"/>
<evidence type="ECO:0000256" key="5">
    <source>
        <dbReference type="ARBA" id="ARBA00062515"/>
    </source>
</evidence>
<dbReference type="PANTHER" id="PTHR30632:SF17">
    <property type="entry name" value="MOLYBDATE-BINDING PROTEIN MODA"/>
    <property type="match status" value="1"/>
</dbReference>
<dbReference type="SUPFAM" id="SSF53850">
    <property type="entry name" value="Periplasmic binding protein-like II"/>
    <property type="match status" value="1"/>
</dbReference>
<comment type="subunit">
    <text evidence="5">The complex is composed of two ATP-binding proteins (ModC), two transmembrane proteins (ModB) and a solute-binding protein (ModA).</text>
</comment>
<evidence type="ECO:0000313" key="9">
    <source>
        <dbReference type="Proteomes" id="UP000033673"/>
    </source>
</evidence>
<protein>
    <submittedName>
        <fullName evidence="8">Molybdate transporter</fullName>
    </submittedName>
</protein>
<feature type="binding site" evidence="6">
    <location>
        <position position="188"/>
    </location>
    <ligand>
        <name>molybdate</name>
        <dbReference type="ChEBI" id="CHEBI:36264"/>
    </ligand>
</feature>
<keyword evidence="2 6" id="KW-0500">Molybdenum</keyword>
<evidence type="ECO:0000256" key="4">
    <source>
        <dbReference type="ARBA" id="ARBA00022729"/>
    </source>
</evidence>
<dbReference type="FunFam" id="3.40.190.10:FF:000035">
    <property type="entry name" value="Molybdate ABC transporter substrate-binding protein"/>
    <property type="match status" value="1"/>
</dbReference>
<dbReference type="Proteomes" id="UP000033673">
    <property type="component" value="Unassembled WGS sequence"/>
</dbReference>
<dbReference type="AlphaFoldDB" id="A0A0F4NKY8"/>
<dbReference type="GO" id="GO:0030288">
    <property type="term" value="C:outer membrane-bounded periplasmic space"/>
    <property type="evidence" value="ECO:0007669"/>
    <property type="project" value="TreeGrafter"/>
</dbReference>
<organism evidence="8 9">
    <name type="scientific">Vibrio galatheae</name>
    <dbReference type="NCBI Taxonomy" id="579748"/>
    <lineage>
        <taxon>Bacteria</taxon>
        <taxon>Pseudomonadati</taxon>
        <taxon>Pseudomonadota</taxon>
        <taxon>Gammaproteobacteria</taxon>
        <taxon>Vibrionales</taxon>
        <taxon>Vibrionaceae</taxon>
        <taxon>Vibrio</taxon>
    </lineage>
</organism>
<dbReference type="NCBIfam" id="TIGR01256">
    <property type="entry name" value="modA"/>
    <property type="match status" value="1"/>
</dbReference>
<comment type="similarity">
    <text evidence="1">Belongs to the bacterial solute-binding protein ModA family.</text>
</comment>
<dbReference type="RefSeq" id="WP_045954778.1">
    <property type="nucleotide sequence ID" value="NZ_JXXV01000012.1"/>
</dbReference>
<reference evidence="8 9" key="1">
    <citation type="journal article" date="2015" name="BMC Genomics">
        <title>Genome mining reveals unlocked bioactive potential of marine Gram-negative bacteria.</title>
        <authorList>
            <person name="Machado H."/>
            <person name="Sonnenschein E.C."/>
            <person name="Melchiorsen J."/>
            <person name="Gram L."/>
        </authorList>
    </citation>
    <scope>NUCLEOTIDE SEQUENCE [LARGE SCALE GENOMIC DNA]</scope>
    <source>
        <strain evidence="8 9">S2757</strain>
    </source>
</reference>
<dbReference type="EMBL" id="JXXV01000012">
    <property type="protein sequence ID" value="KJY83855.1"/>
    <property type="molecule type" value="Genomic_DNA"/>
</dbReference>
<dbReference type="GO" id="GO:0030973">
    <property type="term" value="F:molybdate ion binding"/>
    <property type="evidence" value="ECO:0007669"/>
    <property type="project" value="TreeGrafter"/>
</dbReference>
<dbReference type="PATRIC" id="fig|579748.3.peg.1202"/>
<dbReference type="Gene3D" id="3.40.190.10">
    <property type="entry name" value="Periplasmic binding protein-like II"/>
    <property type="match status" value="2"/>
</dbReference>
<feature type="binding site" evidence="6">
    <location>
        <position position="58"/>
    </location>
    <ligand>
        <name>molybdate</name>
        <dbReference type="ChEBI" id="CHEBI:36264"/>
    </ligand>
</feature>
<dbReference type="InterPro" id="IPR050682">
    <property type="entry name" value="ModA/WtpA"/>
</dbReference>
<feature type="binding site" evidence="6">
    <location>
        <position position="31"/>
    </location>
    <ligand>
        <name>molybdate</name>
        <dbReference type="ChEBI" id="CHEBI:36264"/>
    </ligand>
</feature>
<dbReference type="Pfam" id="PF13531">
    <property type="entry name" value="SBP_bac_11"/>
    <property type="match status" value="1"/>
</dbReference>
<keyword evidence="4 7" id="KW-0732">Signal</keyword>
<evidence type="ECO:0000256" key="2">
    <source>
        <dbReference type="ARBA" id="ARBA00022505"/>
    </source>
</evidence>
<evidence type="ECO:0000256" key="6">
    <source>
        <dbReference type="PIRSR" id="PIRSR004846-1"/>
    </source>
</evidence>
<evidence type="ECO:0000256" key="3">
    <source>
        <dbReference type="ARBA" id="ARBA00022723"/>
    </source>
</evidence>
<evidence type="ECO:0000256" key="7">
    <source>
        <dbReference type="SAM" id="SignalP"/>
    </source>
</evidence>
<evidence type="ECO:0000256" key="1">
    <source>
        <dbReference type="ARBA" id="ARBA00009175"/>
    </source>
</evidence>
<keyword evidence="9" id="KW-1185">Reference proteome</keyword>
<accession>A0A0F4NKY8</accession>
<feature type="signal peptide" evidence="7">
    <location>
        <begin position="1"/>
        <end position="21"/>
    </location>
</feature>
<comment type="caution">
    <text evidence="8">The sequence shown here is derived from an EMBL/GenBank/DDBJ whole genome shotgun (WGS) entry which is preliminary data.</text>
</comment>
<dbReference type="PIRSF" id="PIRSF004846">
    <property type="entry name" value="ModA"/>
    <property type="match status" value="1"/>
</dbReference>
<dbReference type="GO" id="GO:0046872">
    <property type="term" value="F:metal ion binding"/>
    <property type="evidence" value="ECO:0007669"/>
    <property type="project" value="UniProtKB-KW"/>
</dbReference>
<feature type="binding site" evidence="6">
    <location>
        <position position="143"/>
    </location>
    <ligand>
        <name>molybdate</name>
        <dbReference type="ChEBI" id="CHEBI:36264"/>
    </ligand>
</feature>
<evidence type="ECO:0000313" key="8">
    <source>
        <dbReference type="EMBL" id="KJY83855.1"/>
    </source>
</evidence>
<feature type="binding site" evidence="6">
    <location>
        <position position="170"/>
    </location>
    <ligand>
        <name>molybdate</name>
        <dbReference type="ChEBI" id="CHEBI:36264"/>
    </ligand>
</feature>
<sequence>MTNLNCYLFSLLMCASFSTHAEKLRVYAASSMTNVVNELVTQFEANQPVAVSKVYGGSASLARQIAQGAPADIYISANQQWMEYLQGQGVVGSDAVTNLASNRLVVIAPEGEKVPFELSDSESWLAELGEFRLAIGQPNAVPAGMYAKEALVNLGVWQMLESRLAPTNNVRIALTLVERSETPLGIVYQTDAMQSQESQIVAVLPAKLHTRIVYPMAVLNEKPQTKAFAEFLSSRQAQNVLLSYGFSLAEEIR</sequence>
<dbReference type="PANTHER" id="PTHR30632">
    <property type="entry name" value="MOLYBDATE-BINDING PERIPLASMIC PROTEIN"/>
    <property type="match status" value="1"/>
</dbReference>
<dbReference type="OrthoDB" id="9785015at2"/>
<keyword evidence="3 6" id="KW-0479">Metal-binding</keyword>
<dbReference type="InterPro" id="IPR005950">
    <property type="entry name" value="ModA"/>
</dbReference>